<dbReference type="RefSeq" id="WP_211873498.1">
    <property type="nucleotide sequence ID" value="NZ_JAAEDH010000005.1"/>
</dbReference>
<reference evidence="1" key="1">
    <citation type="submission" date="2020-01" db="EMBL/GenBank/DDBJ databases">
        <authorList>
            <person name="Rat A."/>
        </authorList>
    </citation>
    <scope>NUCLEOTIDE SEQUENCE</scope>
    <source>
        <strain evidence="1">LMG 28251</strain>
    </source>
</reference>
<dbReference type="SUPFAM" id="SSF50118">
    <property type="entry name" value="Cell growth inhibitor/plasmid maintenance toxic component"/>
    <property type="match status" value="1"/>
</dbReference>
<protein>
    <submittedName>
        <fullName evidence="1">Type II toxin-antitoxin system PemK/MazF family toxin</fullName>
    </submittedName>
</protein>
<proteinExistence type="predicted"/>
<evidence type="ECO:0000313" key="2">
    <source>
        <dbReference type="Proteomes" id="UP001196068"/>
    </source>
</evidence>
<dbReference type="InterPro" id="IPR003477">
    <property type="entry name" value="PemK-like"/>
</dbReference>
<dbReference type="AlphaFoldDB" id="A0AAF1JWE9"/>
<name>A0AAF1JWE9_9PROT</name>
<accession>A0AAF1JWE9</accession>
<keyword evidence="2" id="KW-1185">Reference proteome</keyword>
<evidence type="ECO:0000313" key="1">
    <source>
        <dbReference type="EMBL" id="MBR0654677.1"/>
    </source>
</evidence>
<organism evidence="1 2">
    <name type="scientific">Plastoroseomonas arctica</name>
    <dbReference type="NCBI Taxonomy" id="1509237"/>
    <lineage>
        <taxon>Bacteria</taxon>
        <taxon>Pseudomonadati</taxon>
        <taxon>Pseudomonadota</taxon>
        <taxon>Alphaproteobacteria</taxon>
        <taxon>Acetobacterales</taxon>
        <taxon>Acetobacteraceae</taxon>
        <taxon>Plastoroseomonas</taxon>
    </lineage>
</organism>
<dbReference type="Gene3D" id="2.30.30.110">
    <property type="match status" value="1"/>
</dbReference>
<gene>
    <name evidence="1" type="ORF">GXW79_06255</name>
</gene>
<comment type="caution">
    <text evidence="1">The sequence shown here is derived from an EMBL/GenBank/DDBJ whole genome shotgun (WGS) entry which is preliminary data.</text>
</comment>
<dbReference type="Proteomes" id="UP001196068">
    <property type="component" value="Unassembled WGS sequence"/>
</dbReference>
<dbReference type="Pfam" id="PF02452">
    <property type="entry name" value="PemK_toxin"/>
    <property type="match status" value="1"/>
</dbReference>
<dbReference type="EMBL" id="JAAEDH010000005">
    <property type="protein sequence ID" value="MBR0654677.1"/>
    <property type="molecule type" value="Genomic_DNA"/>
</dbReference>
<dbReference type="InterPro" id="IPR011067">
    <property type="entry name" value="Plasmid_toxin/cell-grow_inhib"/>
</dbReference>
<reference evidence="1" key="2">
    <citation type="journal article" date="2021" name="Syst. Appl. Microbiol.">
        <title>Roseomonas hellenica sp. nov., isolated from roots of wild-growing Alkanna tinctoria.</title>
        <authorList>
            <person name="Rat A."/>
            <person name="Naranjo H.D."/>
            <person name="Lebbe L."/>
            <person name="Cnockaert M."/>
            <person name="Krigas N."/>
            <person name="Grigoriadou K."/>
            <person name="Maloupa E."/>
            <person name="Willems A."/>
        </authorList>
    </citation>
    <scope>NUCLEOTIDE SEQUENCE</scope>
    <source>
        <strain evidence="1">LMG 28251</strain>
    </source>
</reference>
<dbReference type="GO" id="GO:0003677">
    <property type="term" value="F:DNA binding"/>
    <property type="evidence" value="ECO:0007669"/>
    <property type="project" value="InterPro"/>
</dbReference>
<sequence length="110" mass="11899">MRRGDIVLIADRGGGDYAGKPRPAVIVQSELFPETNSITLCLLTTHMSGAPLLRVAVEPGERSGLRNTSHIQIEKLTTIRRDRVAATIGRISTEESLALNRSLAVFLGFG</sequence>